<dbReference type="SMART" id="SM00327">
    <property type="entry name" value="VWA"/>
    <property type="match status" value="1"/>
</dbReference>
<organism evidence="2 3">
    <name type="scientific">Ignisphaera aggregans (strain DSM 17230 / JCM 13409 / AQ1.S1)</name>
    <dbReference type="NCBI Taxonomy" id="583356"/>
    <lineage>
        <taxon>Archaea</taxon>
        <taxon>Thermoproteota</taxon>
        <taxon>Thermoprotei</taxon>
        <taxon>Desulfurococcales</taxon>
        <taxon>Desulfurococcaceae</taxon>
        <taxon>Ignisphaera</taxon>
    </lineage>
</organism>
<dbReference type="SUPFAM" id="SSF53300">
    <property type="entry name" value="vWA-like"/>
    <property type="match status" value="1"/>
</dbReference>
<gene>
    <name evidence="2" type="ordered locus">Igag_0635</name>
</gene>
<reference evidence="2 3" key="1">
    <citation type="journal article" date="2010" name="Stand. Genomic Sci.">
        <title>Complete genome sequence of Ignisphaera aggregans type strain (AQ1.S1).</title>
        <authorList>
            <person name="Goker M."/>
            <person name="Held B."/>
            <person name="Lapidus A."/>
            <person name="Nolan M."/>
            <person name="Spring S."/>
            <person name="Yasawong M."/>
            <person name="Lucas S."/>
            <person name="Glavina Del Rio T."/>
            <person name="Tice H."/>
            <person name="Cheng J.F."/>
            <person name="Goodwin L."/>
            <person name="Tapia R."/>
            <person name="Pitluck S."/>
            <person name="Liolios K."/>
            <person name="Ivanova N."/>
            <person name="Mavromatis K."/>
            <person name="Mikhailova N."/>
            <person name="Pati A."/>
            <person name="Chen A."/>
            <person name="Palaniappan K."/>
            <person name="Brambilla E."/>
            <person name="Land M."/>
            <person name="Hauser L."/>
            <person name="Chang Y.J."/>
            <person name="Jeffries C.D."/>
            <person name="Brettin T."/>
            <person name="Detter J.C."/>
            <person name="Han C."/>
            <person name="Rohde M."/>
            <person name="Sikorski J."/>
            <person name="Woyke T."/>
            <person name="Bristow J."/>
            <person name="Eisen J.A."/>
            <person name="Markowitz V."/>
            <person name="Hugenholtz P."/>
            <person name="Kyrpides N.C."/>
            <person name="Klenk H.P."/>
        </authorList>
    </citation>
    <scope>NUCLEOTIDE SEQUENCE [LARGE SCALE GENOMIC DNA]</scope>
    <source>
        <strain evidence="3">DSM 17230 / JCM 13409 / AQ1.S1</strain>
    </source>
</reference>
<dbReference type="EMBL" id="CP002098">
    <property type="protein sequence ID" value="ADM27468.1"/>
    <property type="molecule type" value="Genomic_DNA"/>
</dbReference>
<dbReference type="InterPro" id="IPR002035">
    <property type="entry name" value="VWF_A"/>
</dbReference>
<dbReference type="Proteomes" id="UP000001304">
    <property type="component" value="Chromosome"/>
</dbReference>
<proteinExistence type="predicted"/>
<dbReference type="Gene3D" id="3.40.50.410">
    <property type="entry name" value="von Willebrand factor, type A domain"/>
    <property type="match status" value="1"/>
</dbReference>
<evidence type="ECO:0000313" key="3">
    <source>
        <dbReference type="Proteomes" id="UP000001304"/>
    </source>
</evidence>
<dbReference type="InterPro" id="IPR050934">
    <property type="entry name" value="ITIH"/>
</dbReference>
<dbReference type="STRING" id="583356.Igag_0635"/>
<accession>E0SSR8</accession>
<feature type="domain" description="VWFA" evidence="1">
    <location>
        <begin position="39"/>
        <end position="222"/>
    </location>
</feature>
<dbReference type="PANTHER" id="PTHR10338">
    <property type="entry name" value="INTER-ALPHA-TRYPSIN INHIBITOR HEAVY CHAIN FAMILY MEMBER"/>
    <property type="match status" value="1"/>
</dbReference>
<name>E0SSR8_IGNAA</name>
<protein>
    <submittedName>
        <fullName evidence="2">von Willebrand factor type A</fullName>
    </submittedName>
</protein>
<dbReference type="Pfam" id="PF00092">
    <property type="entry name" value="VWA"/>
    <property type="match status" value="1"/>
</dbReference>
<dbReference type="PROSITE" id="PS50234">
    <property type="entry name" value="VWFA"/>
    <property type="match status" value="1"/>
</dbReference>
<dbReference type="KEGG" id="iag:Igag_0635"/>
<dbReference type="PANTHER" id="PTHR10338:SF108">
    <property type="entry name" value="INTER-ALPHA-TRYPSIN INHIBITOR HEAVY CHAIN H4-LIKE PROTEIN"/>
    <property type="match status" value="1"/>
</dbReference>
<evidence type="ECO:0000259" key="1">
    <source>
        <dbReference type="PROSITE" id="PS50234"/>
    </source>
</evidence>
<dbReference type="InterPro" id="IPR036465">
    <property type="entry name" value="vWFA_dom_sf"/>
</dbReference>
<sequence length="411" mass="46066">MSIYVEPRLAKLFVVEGKEEVIPFVVRIRGVGSAKTRSIYLIAIDSSWSMDGEKIFFAKDAILNMVRMLDPDDYISLYSFCGKVHKVLDFIRIRDMDRIVKAVAGIKLGGGTNTYGVLEQIYMDIPSVLDRVKKEESDKIPSIRMIMVTDGNPTVGIRDEDRIIDIAERLGKYLSISLIIGVGDDYNERLLAKIALKTKGFFEHLDNPAKTSSILENMVSRYKVVSARDVELYIKPSPGIGVYIYNKPYYTSGGGVGIEIGDVYEGENIDVVGEFIVSQQKKGLTHLATITATYIDESGVTKEVEPKNIVIPCVSKVSPGDIEMDENVFKEINLIRIATTLAKDMYGGISVNQLNKIIEELTNSTIAIENRELYMRTIDLRAQLEKEGLSPDMMKKLISLITRILSGRYYE</sequence>
<keyword evidence="3" id="KW-1185">Reference proteome</keyword>
<evidence type="ECO:0000313" key="2">
    <source>
        <dbReference type="EMBL" id="ADM27468.1"/>
    </source>
</evidence>
<dbReference type="AlphaFoldDB" id="E0SSR8"/>
<dbReference type="BioCyc" id="IAGG583356:GHAH-634-MONOMER"/>
<dbReference type="HOGENOM" id="CLU_668366_0_0_2"/>